<keyword evidence="3" id="KW-1185">Reference proteome</keyword>
<evidence type="ECO:0000256" key="1">
    <source>
        <dbReference type="SAM" id="MobiDB-lite"/>
    </source>
</evidence>
<evidence type="ECO:0000313" key="2">
    <source>
        <dbReference type="EMBL" id="KAH7322740.1"/>
    </source>
</evidence>
<name>A0A8K0SW64_9HYPO</name>
<protein>
    <submittedName>
        <fullName evidence="2">Uncharacterized protein</fullName>
    </submittedName>
</protein>
<reference evidence="2" key="1">
    <citation type="journal article" date="2021" name="Nat. Commun.">
        <title>Genetic determinants of endophytism in the Arabidopsis root mycobiome.</title>
        <authorList>
            <person name="Mesny F."/>
            <person name="Miyauchi S."/>
            <person name="Thiergart T."/>
            <person name="Pickel B."/>
            <person name="Atanasova L."/>
            <person name="Karlsson M."/>
            <person name="Huettel B."/>
            <person name="Barry K.W."/>
            <person name="Haridas S."/>
            <person name="Chen C."/>
            <person name="Bauer D."/>
            <person name="Andreopoulos W."/>
            <person name="Pangilinan J."/>
            <person name="LaButti K."/>
            <person name="Riley R."/>
            <person name="Lipzen A."/>
            <person name="Clum A."/>
            <person name="Drula E."/>
            <person name="Henrissat B."/>
            <person name="Kohler A."/>
            <person name="Grigoriev I.V."/>
            <person name="Martin F.M."/>
            <person name="Hacquard S."/>
        </authorList>
    </citation>
    <scope>NUCLEOTIDE SEQUENCE</scope>
    <source>
        <strain evidence="2">MPI-CAGE-CH-0235</strain>
    </source>
</reference>
<sequence length="59" mass="7179">MFGDIGWLRMRDGMRFKTSIRKEAMVRWRTRSRRQMAWQATKGHLHAPSRPWGHKDGRR</sequence>
<proteinExistence type="predicted"/>
<accession>A0A8K0SW64</accession>
<evidence type="ECO:0000313" key="3">
    <source>
        <dbReference type="Proteomes" id="UP000813444"/>
    </source>
</evidence>
<comment type="caution">
    <text evidence="2">The sequence shown here is derived from an EMBL/GenBank/DDBJ whole genome shotgun (WGS) entry which is preliminary data.</text>
</comment>
<dbReference type="EMBL" id="JAGPNK010000004">
    <property type="protein sequence ID" value="KAH7322740.1"/>
    <property type="molecule type" value="Genomic_DNA"/>
</dbReference>
<organism evidence="2 3">
    <name type="scientific">Stachybotrys elegans</name>
    <dbReference type="NCBI Taxonomy" id="80388"/>
    <lineage>
        <taxon>Eukaryota</taxon>
        <taxon>Fungi</taxon>
        <taxon>Dikarya</taxon>
        <taxon>Ascomycota</taxon>
        <taxon>Pezizomycotina</taxon>
        <taxon>Sordariomycetes</taxon>
        <taxon>Hypocreomycetidae</taxon>
        <taxon>Hypocreales</taxon>
        <taxon>Stachybotryaceae</taxon>
        <taxon>Stachybotrys</taxon>
    </lineage>
</organism>
<gene>
    <name evidence="2" type="ORF">B0I35DRAFT_426344</name>
</gene>
<dbReference type="Proteomes" id="UP000813444">
    <property type="component" value="Unassembled WGS sequence"/>
</dbReference>
<dbReference type="AlphaFoldDB" id="A0A8K0SW64"/>
<feature type="region of interest" description="Disordered" evidence="1">
    <location>
        <begin position="37"/>
        <end position="59"/>
    </location>
</feature>